<dbReference type="AlphaFoldDB" id="A0A8I1ENG2"/>
<dbReference type="GO" id="GO:0005886">
    <property type="term" value="C:plasma membrane"/>
    <property type="evidence" value="ECO:0007669"/>
    <property type="project" value="TreeGrafter"/>
</dbReference>
<organism evidence="2 3">
    <name type="scientific">Pseudomonas putida</name>
    <name type="common">Arthrobacter siderocapsulatus</name>
    <dbReference type="NCBI Taxonomy" id="303"/>
    <lineage>
        <taxon>Bacteria</taxon>
        <taxon>Pseudomonadati</taxon>
        <taxon>Pseudomonadota</taxon>
        <taxon>Gammaproteobacteria</taxon>
        <taxon>Pseudomonadales</taxon>
        <taxon>Pseudomonadaceae</taxon>
        <taxon>Pseudomonas</taxon>
    </lineage>
</organism>
<sequence length="368" mass="41332">MSSTGNKKGWRLALAMVVLPTILAAVYYGIFAADRFVSSAQVVVRQDGNNQGAQVPGLATLLTGANPASREETLYLREYITSMDMMLLLESKVHWIEQYATQRADVFFWLDKDAPHEKLLTYYQRMVSAHYDETTGLLRVEVQAFTPELSEQMLRVILQASEHFVNEVSHNIAREQMKFAQSELETARANYSNRKTQLLTFQNDNKVLDGGNTAQNRATIIANLEGQYTKEQAALTEMSFKLRADAPQVRQQKQKVEAITQQLAKEKRLLVSSPQGSQLNVVASRFQQLTLDAGIAEESYKTAVAALDNARIEASKKIRTLVTVVSPNTPQLALYPERLYNLATILLGLLMVFGITRFILASIEDHRD</sequence>
<feature type="transmembrane region" description="Helical" evidence="1">
    <location>
        <begin position="339"/>
        <end position="360"/>
    </location>
</feature>
<accession>A0A8I1ENG2</accession>
<name>A0A8I1ENG2_PSEPU</name>
<dbReference type="GO" id="GO:0004713">
    <property type="term" value="F:protein tyrosine kinase activity"/>
    <property type="evidence" value="ECO:0007669"/>
    <property type="project" value="TreeGrafter"/>
</dbReference>
<keyword evidence="1" id="KW-0472">Membrane</keyword>
<protein>
    <submittedName>
        <fullName evidence="2">ABC transporter permease</fullName>
    </submittedName>
</protein>
<dbReference type="PANTHER" id="PTHR32309">
    <property type="entry name" value="TYROSINE-PROTEIN KINASE"/>
    <property type="match status" value="1"/>
</dbReference>
<evidence type="ECO:0000256" key="1">
    <source>
        <dbReference type="SAM" id="Phobius"/>
    </source>
</evidence>
<dbReference type="RefSeq" id="WP_198748317.1">
    <property type="nucleotide sequence ID" value="NZ_JAEHTE010000076.1"/>
</dbReference>
<dbReference type="EMBL" id="JAEHTE010000076">
    <property type="protein sequence ID" value="MBI6888304.1"/>
    <property type="molecule type" value="Genomic_DNA"/>
</dbReference>
<dbReference type="InterPro" id="IPR050445">
    <property type="entry name" value="Bact_polysacc_biosynth/exp"/>
</dbReference>
<evidence type="ECO:0000313" key="2">
    <source>
        <dbReference type="EMBL" id="MBI6888304.1"/>
    </source>
</evidence>
<keyword evidence="1" id="KW-0812">Transmembrane</keyword>
<evidence type="ECO:0000313" key="3">
    <source>
        <dbReference type="Proteomes" id="UP000637061"/>
    </source>
</evidence>
<feature type="transmembrane region" description="Helical" evidence="1">
    <location>
        <begin position="12"/>
        <end position="31"/>
    </location>
</feature>
<dbReference type="Proteomes" id="UP000637061">
    <property type="component" value="Unassembled WGS sequence"/>
</dbReference>
<gene>
    <name evidence="2" type="ORF">JEU22_30765</name>
</gene>
<keyword evidence="1" id="KW-1133">Transmembrane helix</keyword>
<comment type="caution">
    <text evidence="2">The sequence shown here is derived from an EMBL/GenBank/DDBJ whole genome shotgun (WGS) entry which is preliminary data.</text>
</comment>
<dbReference type="PANTHER" id="PTHR32309:SF13">
    <property type="entry name" value="FERRIC ENTEROBACTIN TRANSPORT PROTEIN FEPE"/>
    <property type="match status" value="1"/>
</dbReference>
<reference evidence="2" key="1">
    <citation type="submission" date="2020-12" db="EMBL/GenBank/DDBJ databases">
        <title>Enhanced detection system for hospital associated transmission using whole genome sequencing surveillance.</title>
        <authorList>
            <person name="Harrison L.H."/>
            <person name="Van Tyne D."/>
            <person name="Marsh J.W."/>
            <person name="Griffith M.P."/>
            <person name="Snyder D.J."/>
            <person name="Cooper V.S."/>
            <person name="Mustapha M."/>
        </authorList>
    </citation>
    <scope>NUCLEOTIDE SEQUENCE</scope>
    <source>
        <strain evidence="2">PSB00042</strain>
    </source>
</reference>
<proteinExistence type="predicted"/>